<sequence>MDDHLETADSVNCIESKDSRKNVESEGMEIGTSVKRKYRDLTDTEKVYDDDEIKRKIRKVSGESSSFTGNNPNVSSSEHEDNYTVSESCQGILTPQPVENSMVPACSQEILTKELEENSTMPACSQEILTKELEENSTMTACSQQILTKELEENSTVPACSQEISTKEQEENSTMQACSQEILTKELEENSTMSVRSQEIFTKEQEENSTMPAFSQEILTIESEENYMILACSQEIFTKEPEANLTVPACSQEILTPEPEEISTVATSGQYKLTVEQKENSTVPTCSQESPTKEGIDSKTQQDCHDISIEFFSEEDLLQRFLVEVKRTWKVVNTLSGFKFGIIPPMCLSQVEKVGHWIKLSRKVIPFVYVTSEGVKINGGKDVQDNPEDIDTKASTAALLITEYINRVIENLELEAHDEMVTFKDMLKELLALLQPLFNDIDSSVLSNTTQNFSLTMSKVKDLKFKVDQISGIDGIGRCTSIKSTLTVTESHLLCRILGLNDEFTQKMIDIEDERALLKSPICMIEKFIEAEMKKLNMNRRYYARGNITSDLLLLGLSQEKTQEIMKKIKNQNGKTRSRSAIYWVKEYLDSLFSTHPLLTPLPLLDRYADEPINEWFNAEAYQRAEDDGNSIKLNFQMIKVDFGSTELTSDIIKDIFKQSNSKLLFHGTKEADSLDSILREGIRLDLGRMRQDFSNGSGFYLSDDFKAAKDWVEKRGDHNSAVIIYRIPKTHLVIGDNAGLDLNEGGWSRVVKYHRSDYYLEEDVPDTFDLESRSFIKGSVCLNGNKVRRKNNVSLYPLRINERRVQQYCIRSESFALECSSLVVGVVIHHVSDTN</sequence>
<organism evidence="2 3">
    <name type="scientific">Lymnaea stagnalis</name>
    <name type="common">Great pond snail</name>
    <name type="synonym">Helix stagnalis</name>
    <dbReference type="NCBI Taxonomy" id="6523"/>
    <lineage>
        <taxon>Eukaryota</taxon>
        <taxon>Metazoa</taxon>
        <taxon>Spiralia</taxon>
        <taxon>Lophotrochozoa</taxon>
        <taxon>Mollusca</taxon>
        <taxon>Gastropoda</taxon>
        <taxon>Heterobranchia</taxon>
        <taxon>Euthyneura</taxon>
        <taxon>Panpulmonata</taxon>
        <taxon>Hygrophila</taxon>
        <taxon>Lymnaeoidea</taxon>
        <taxon>Lymnaeidae</taxon>
        <taxon>Lymnaea</taxon>
    </lineage>
</organism>
<evidence type="ECO:0008006" key="4">
    <source>
        <dbReference type="Google" id="ProtNLM"/>
    </source>
</evidence>
<dbReference type="Proteomes" id="UP001497497">
    <property type="component" value="Unassembled WGS sequence"/>
</dbReference>
<comment type="caution">
    <text evidence="2">The sequence shown here is derived from an EMBL/GenBank/DDBJ whole genome shotgun (WGS) entry which is preliminary data.</text>
</comment>
<gene>
    <name evidence="2" type="ORF">GSLYS_00009963001</name>
</gene>
<feature type="compositionally biased region" description="Polar residues" evidence="1">
    <location>
        <begin position="62"/>
        <end position="76"/>
    </location>
</feature>
<dbReference type="AlphaFoldDB" id="A0AAV2HRJ6"/>
<protein>
    <recommendedName>
        <fullName evidence="4">PARP catalytic domain-containing protein</fullName>
    </recommendedName>
</protein>
<feature type="region of interest" description="Disordered" evidence="1">
    <location>
        <begin position="61"/>
        <end position="85"/>
    </location>
</feature>
<keyword evidence="3" id="KW-1185">Reference proteome</keyword>
<proteinExistence type="predicted"/>
<feature type="compositionally biased region" description="Basic and acidic residues" evidence="1">
    <location>
        <begin position="15"/>
        <end position="24"/>
    </location>
</feature>
<evidence type="ECO:0000313" key="2">
    <source>
        <dbReference type="EMBL" id="CAL1536050.1"/>
    </source>
</evidence>
<feature type="region of interest" description="Disordered" evidence="1">
    <location>
        <begin position="1"/>
        <end position="28"/>
    </location>
</feature>
<evidence type="ECO:0000313" key="3">
    <source>
        <dbReference type="Proteomes" id="UP001497497"/>
    </source>
</evidence>
<dbReference type="SUPFAM" id="SSF56399">
    <property type="entry name" value="ADP-ribosylation"/>
    <property type="match status" value="1"/>
</dbReference>
<reference evidence="2 3" key="1">
    <citation type="submission" date="2024-04" db="EMBL/GenBank/DDBJ databases">
        <authorList>
            <consortium name="Genoscope - CEA"/>
            <person name="William W."/>
        </authorList>
    </citation>
    <scope>NUCLEOTIDE SEQUENCE [LARGE SCALE GENOMIC DNA]</scope>
</reference>
<accession>A0AAV2HRJ6</accession>
<dbReference type="Gene3D" id="3.90.175.10">
    <property type="entry name" value="Diphtheria Toxin, domain 1"/>
    <property type="match status" value="1"/>
</dbReference>
<evidence type="ECO:0000256" key="1">
    <source>
        <dbReference type="SAM" id="MobiDB-lite"/>
    </source>
</evidence>
<dbReference type="EMBL" id="CAXITT010000219">
    <property type="protein sequence ID" value="CAL1536050.1"/>
    <property type="molecule type" value="Genomic_DNA"/>
</dbReference>
<name>A0AAV2HRJ6_LYMST</name>